<dbReference type="GO" id="GO:0004386">
    <property type="term" value="F:helicase activity"/>
    <property type="evidence" value="ECO:0007669"/>
    <property type="project" value="UniProtKB-KW"/>
</dbReference>
<evidence type="ECO:0000259" key="10">
    <source>
        <dbReference type="Pfam" id="PF12705"/>
    </source>
</evidence>
<evidence type="ECO:0000256" key="4">
    <source>
        <dbReference type="ARBA" id="ARBA00022801"/>
    </source>
</evidence>
<dbReference type="OrthoDB" id="442932at2"/>
<dbReference type="GO" id="GO:0006281">
    <property type="term" value="P:DNA repair"/>
    <property type="evidence" value="ECO:0007669"/>
    <property type="project" value="UniProtKB-KW"/>
</dbReference>
<sequence length="1052" mass="113699">MIDSIEATEYGRRASEALSEAIAQAKASGPLAPVTVIVPSNFVGLSARRLVGSGELRAGSRQGIANVSFVTPFRLAELVAADLLLDRQPITNPVLGAAVRQVLADDPDVYRAVAEHEATEAALAALFAELSNVDEAGLESIEEEGSTAARLAVTFHRRIAEKLAAFHTEHDLATEAAERLDLAERLAPMGHLVWYLPAPVTPAIGRFLGEALRAASSSSVIVGLTGVEAADEPVWRACEAAGVPRTSGEVSAPVASSIVSVTDGPEEIREVCSAVAELVADGVALDRIGVFFPTPDPYVRIIEQQFGAAGIPINGPDPRRLSDSVAGRTLLGALGLPAVRWRRDRVMEVVSGGPLRFADEPIRPTIWDQLSREAGVVIDHADWRRKIEHDQARTEQWIADLADEPASDSTEYRLRRLRDRVADGKRLVEFVDELHRSVRAVDIATSWTEKCAAARDLLHSLLGSERTHGTWPDQEQEAFARVEDALSRLAALDQIEPTPSTAVFQRALGAELDVARARHGRFGHGVVYGPIATAVGHDLDAVFVVGCAEGVLPVPRRDDAILPDALRLRALDQLEPRAARLHHQHRAFLAALAAAPPERRVLTFARGDLRSNRRALPSRWLLDSASAMVGHRVVATDFDTLDQNVVRHVSSFASALRDGGVSCVAERDLATLGTDVTDGADPVEHGLAQLVGKGFAAQVQRAGSAFTEFDGNLGARVGADNFPLPGVGDRAMSPSRLETWASCGFRYFLGYVLEVSDRDDPERNEELSALDRGSLIHKALEQFISEAIESGPPAPSEPWPTEAVVRLHEIADDLCDEYVAIGRTGRRANWRVQRDDLHDLLDAFVHADNAYRASHGATPAFVELDLGVKSGEVVPIELPNGDAITLRGMIDRVDTTADGRVLINDYKSGKGKKYDDLTDDPFLAGTTLQLGMYAEGAMQATGASSASAHYWLVERAGQQHHGYEWTDEKRTRFHEVLTAITTGIASGVFAAAPGDWDTFRLTNDNCGYCDFDSVCVRDRGDHAAAKASAPELAVRVALTPPEPNDDDDEVER</sequence>
<dbReference type="Pfam" id="PF12705">
    <property type="entry name" value="PDDEXK_1"/>
    <property type="match status" value="1"/>
</dbReference>
<keyword evidence="4" id="KW-0378">Hydrolase</keyword>
<keyword evidence="8" id="KW-0238">DNA-binding</keyword>
<keyword evidence="6" id="KW-0269">Exonuclease</keyword>
<reference evidence="11 12" key="1">
    <citation type="journal article" date="2013" name="Int. J. Syst. Evol. Microbiol.">
        <title>Ilumatobacter nonamiense sp. nov. and Ilumatobacter coccineum sp. nov., isolated from seashore sand.</title>
        <authorList>
            <person name="Matsumoto A."/>
            <person name="Kasai H."/>
            <person name="Matsuo Y."/>
            <person name="Shizuri Y."/>
            <person name="Ichikawa N."/>
            <person name="Fujita N."/>
            <person name="Omura S."/>
            <person name="Takahashi Y."/>
        </authorList>
    </citation>
    <scope>NUCLEOTIDE SEQUENCE [LARGE SCALE GENOMIC DNA]</scope>
    <source>
        <strain evidence="12">NBRC 103263 / KCTC 29153 / YM16-304</strain>
    </source>
</reference>
<gene>
    <name evidence="11" type="ORF">YM304_18810</name>
</gene>
<dbReference type="SUPFAM" id="SSF52540">
    <property type="entry name" value="P-loop containing nucleoside triphosphate hydrolases"/>
    <property type="match status" value="1"/>
</dbReference>
<dbReference type="GO" id="GO:0005524">
    <property type="term" value="F:ATP binding"/>
    <property type="evidence" value="ECO:0007669"/>
    <property type="project" value="UniProtKB-KW"/>
</dbReference>
<dbReference type="KEGG" id="aym:YM304_18810"/>
<dbReference type="InterPro" id="IPR027417">
    <property type="entry name" value="P-loop_NTPase"/>
</dbReference>
<keyword evidence="12" id="KW-1185">Reference proteome</keyword>
<proteinExistence type="predicted"/>
<evidence type="ECO:0000256" key="5">
    <source>
        <dbReference type="ARBA" id="ARBA00022806"/>
    </source>
</evidence>
<keyword evidence="9" id="KW-0234">DNA repair</keyword>
<evidence type="ECO:0000256" key="1">
    <source>
        <dbReference type="ARBA" id="ARBA00022722"/>
    </source>
</evidence>
<dbReference type="PANTHER" id="PTHR30591">
    <property type="entry name" value="RECBCD ENZYME SUBUNIT RECC"/>
    <property type="match status" value="1"/>
</dbReference>
<evidence type="ECO:0000256" key="7">
    <source>
        <dbReference type="ARBA" id="ARBA00022840"/>
    </source>
</evidence>
<accession>A0A6C7EAP6</accession>
<evidence type="ECO:0000256" key="9">
    <source>
        <dbReference type="ARBA" id="ARBA00023204"/>
    </source>
</evidence>
<evidence type="ECO:0000313" key="11">
    <source>
        <dbReference type="EMBL" id="BAN02195.1"/>
    </source>
</evidence>
<dbReference type="GO" id="GO:0003677">
    <property type="term" value="F:DNA binding"/>
    <property type="evidence" value="ECO:0007669"/>
    <property type="project" value="UniProtKB-KW"/>
</dbReference>
<evidence type="ECO:0000256" key="2">
    <source>
        <dbReference type="ARBA" id="ARBA00022741"/>
    </source>
</evidence>
<name>A0A6C7EAP6_ILUCY</name>
<dbReference type="PANTHER" id="PTHR30591:SF1">
    <property type="entry name" value="RECBCD ENZYME SUBUNIT RECC"/>
    <property type="match status" value="1"/>
</dbReference>
<keyword evidence="2" id="KW-0547">Nucleotide-binding</keyword>
<protein>
    <recommendedName>
        <fullName evidence="10">PD-(D/E)XK endonuclease-like domain-containing protein</fullName>
    </recommendedName>
</protein>
<feature type="domain" description="PD-(D/E)XK endonuclease-like" evidence="10">
    <location>
        <begin position="732"/>
        <end position="1015"/>
    </location>
</feature>
<dbReference type="Proteomes" id="UP000011863">
    <property type="component" value="Chromosome"/>
</dbReference>
<evidence type="ECO:0000256" key="3">
    <source>
        <dbReference type="ARBA" id="ARBA00022763"/>
    </source>
</evidence>
<organism evidence="11 12">
    <name type="scientific">Ilumatobacter coccineus (strain NBRC 103263 / KCTC 29153 / YM16-304)</name>
    <dbReference type="NCBI Taxonomy" id="1313172"/>
    <lineage>
        <taxon>Bacteria</taxon>
        <taxon>Bacillati</taxon>
        <taxon>Actinomycetota</taxon>
        <taxon>Acidimicrobiia</taxon>
        <taxon>Acidimicrobiales</taxon>
        <taxon>Ilumatobacteraceae</taxon>
        <taxon>Ilumatobacter</taxon>
    </lineage>
</organism>
<dbReference type="InterPro" id="IPR011604">
    <property type="entry name" value="PDDEXK-like_dom_sf"/>
</dbReference>
<keyword evidence="5" id="KW-0347">Helicase</keyword>
<dbReference type="Gene3D" id="3.90.320.10">
    <property type="match status" value="1"/>
</dbReference>
<keyword evidence="1" id="KW-0540">Nuclease</keyword>
<dbReference type="InterPro" id="IPR038726">
    <property type="entry name" value="PDDEXK_AddAB-type"/>
</dbReference>
<dbReference type="RefSeq" id="WP_015441442.1">
    <property type="nucleotide sequence ID" value="NC_020520.1"/>
</dbReference>
<keyword evidence="3" id="KW-0227">DNA damage</keyword>
<dbReference type="GO" id="GO:0004527">
    <property type="term" value="F:exonuclease activity"/>
    <property type="evidence" value="ECO:0007669"/>
    <property type="project" value="UniProtKB-KW"/>
</dbReference>
<dbReference type="AlphaFoldDB" id="A0A6C7EAP6"/>
<dbReference type="GO" id="GO:0006310">
    <property type="term" value="P:DNA recombination"/>
    <property type="evidence" value="ECO:0007669"/>
    <property type="project" value="TreeGrafter"/>
</dbReference>
<evidence type="ECO:0000256" key="6">
    <source>
        <dbReference type="ARBA" id="ARBA00022839"/>
    </source>
</evidence>
<dbReference type="EMBL" id="AP012057">
    <property type="protein sequence ID" value="BAN02195.1"/>
    <property type="molecule type" value="Genomic_DNA"/>
</dbReference>
<keyword evidence="7" id="KW-0067">ATP-binding</keyword>
<evidence type="ECO:0000313" key="12">
    <source>
        <dbReference type="Proteomes" id="UP000011863"/>
    </source>
</evidence>
<evidence type="ECO:0000256" key="8">
    <source>
        <dbReference type="ARBA" id="ARBA00023125"/>
    </source>
</evidence>